<organism evidence="3 4">
    <name type="scientific">Niveibacterium microcysteis</name>
    <dbReference type="NCBI Taxonomy" id="2811415"/>
    <lineage>
        <taxon>Bacteria</taxon>
        <taxon>Pseudomonadati</taxon>
        <taxon>Pseudomonadota</taxon>
        <taxon>Betaproteobacteria</taxon>
        <taxon>Rhodocyclales</taxon>
        <taxon>Rhodocyclaceae</taxon>
        <taxon>Niveibacterium</taxon>
    </lineage>
</organism>
<evidence type="ECO:0000256" key="1">
    <source>
        <dbReference type="SAM" id="Phobius"/>
    </source>
</evidence>
<feature type="transmembrane region" description="Helical" evidence="1">
    <location>
        <begin position="172"/>
        <end position="188"/>
    </location>
</feature>
<feature type="transmembrane region" description="Helical" evidence="1">
    <location>
        <begin position="60"/>
        <end position="79"/>
    </location>
</feature>
<feature type="transmembrane region" description="Helical" evidence="1">
    <location>
        <begin position="34"/>
        <end position="54"/>
    </location>
</feature>
<dbReference type="PANTHER" id="PTHR46663">
    <property type="entry name" value="DIGUANYLATE CYCLASE DGCT-RELATED"/>
    <property type="match status" value="1"/>
</dbReference>
<feature type="domain" description="GGDEF" evidence="2">
    <location>
        <begin position="243"/>
        <end position="376"/>
    </location>
</feature>
<keyword evidence="1" id="KW-1133">Transmembrane helix</keyword>
<dbReference type="CDD" id="cd01949">
    <property type="entry name" value="GGDEF"/>
    <property type="match status" value="1"/>
</dbReference>
<dbReference type="Gene3D" id="3.30.70.270">
    <property type="match status" value="1"/>
</dbReference>
<keyword evidence="4" id="KW-1185">Reference proteome</keyword>
<protein>
    <submittedName>
        <fullName evidence="3">GGDEF domain-containing protein</fullName>
    </submittedName>
</protein>
<dbReference type="SUPFAM" id="SSF55073">
    <property type="entry name" value="Nucleotide cyclase"/>
    <property type="match status" value="1"/>
</dbReference>
<keyword evidence="1" id="KW-0812">Transmembrane</keyword>
<proteinExistence type="predicted"/>
<dbReference type="InterPro" id="IPR029787">
    <property type="entry name" value="Nucleotide_cyclase"/>
</dbReference>
<dbReference type="PANTHER" id="PTHR46663:SF3">
    <property type="entry name" value="SLL0267 PROTEIN"/>
    <property type="match status" value="1"/>
</dbReference>
<evidence type="ECO:0000313" key="3">
    <source>
        <dbReference type="EMBL" id="QSI78086.1"/>
    </source>
</evidence>
<feature type="transmembrane region" description="Helical" evidence="1">
    <location>
        <begin position="146"/>
        <end position="166"/>
    </location>
</feature>
<dbReference type="Proteomes" id="UP000663570">
    <property type="component" value="Chromosome"/>
</dbReference>
<dbReference type="PROSITE" id="PS50887">
    <property type="entry name" value="GGDEF"/>
    <property type="match status" value="1"/>
</dbReference>
<keyword evidence="1" id="KW-0472">Membrane</keyword>
<dbReference type="EMBL" id="CP071060">
    <property type="protein sequence ID" value="QSI78086.1"/>
    <property type="molecule type" value="Genomic_DNA"/>
</dbReference>
<dbReference type="RefSeq" id="WP_206255363.1">
    <property type="nucleotide sequence ID" value="NZ_CP071060.1"/>
</dbReference>
<reference evidence="3 4" key="1">
    <citation type="submission" date="2021-02" db="EMBL/GenBank/DDBJ databases">
        <title>Niveibacterium changnyeongensis HC41.</title>
        <authorList>
            <person name="Kang M."/>
        </authorList>
    </citation>
    <scope>NUCLEOTIDE SEQUENCE [LARGE SCALE GENOMIC DNA]</scope>
    <source>
        <strain evidence="3 4">HC41</strain>
    </source>
</reference>
<dbReference type="InterPro" id="IPR043128">
    <property type="entry name" value="Rev_trsase/Diguanyl_cyclase"/>
</dbReference>
<dbReference type="SMART" id="SM00267">
    <property type="entry name" value="GGDEF"/>
    <property type="match status" value="1"/>
</dbReference>
<dbReference type="InterPro" id="IPR000160">
    <property type="entry name" value="GGDEF_dom"/>
</dbReference>
<gene>
    <name evidence="3" type="ORF">JY500_05440</name>
</gene>
<sequence>MAVMHPLTLRFRDADLEDGFFEATRARTRHQGQAAILVGMFVYILHGVLDRWFVSPDVVAHLWVARGTALCVPLVVLIFSLTPWFARSSHLVLALVGLAAGVGLIAMQTHLPLESAPYYYPMMVVVTFYTYNFVGTRFIYALGVDLLMLLGYNLFFGALMGYPLHVLLGHDFFIVSANLIGGSAGYLAERQRRLLFLRERMLDEERRHHLDRSLHDGLTGLPNRDLLYDRIAQAISASQRTGQINCGFFLDLDGFKQINDTLGHKVGDQVLREVGSRLVAAVRGVDTVARIGGDEFFVIARDIAGEADAKALATKLLDQISAPMQSIAPGLQTGASIGLCLFPYDGMTVADLIHRADVAMYRVKTSGKGHYAVAGAADIIAA</sequence>
<evidence type="ECO:0000313" key="4">
    <source>
        <dbReference type="Proteomes" id="UP000663570"/>
    </source>
</evidence>
<feature type="transmembrane region" description="Helical" evidence="1">
    <location>
        <begin position="117"/>
        <end position="134"/>
    </location>
</feature>
<name>A0ABX7M925_9RHOO</name>
<accession>A0ABX7M925</accession>
<evidence type="ECO:0000259" key="2">
    <source>
        <dbReference type="PROSITE" id="PS50887"/>
    </source>
</evidence>
<dbReference type="Pfam" id="PF00990">
    <property type="entry name" value="GGDEF"/>
    <property type="match status" value="1"/>
</dbReference>
<dbReference type="InterPro" id="IPR052163">
    <property type="entry name" value="DGC-Regulatory_Protein"/>
</dbReference>
<feature type="transmembrane region" description="Helical" evidence="1">
    <location>
        <begin position="91"/>
        <end position="111"/>
    </location>
</feature>
<dbReference type="NCBIfam" id="TIGR00254">
    <property type="entry name" value="GGDEF"/>
    <property type="match status" value="1"/>
</dbReference>